<name>A0ABQ5QWX3_9ACTN</name>
<gene>
    <name evidence="2" type="ORF">Pa4123_43280</name>
</gene>
<evidence type="ECO:0000313" key="3">
    <source>
        <dbReference type="Proteomes" id="UP001144280"/>
    </source>
</evidence>
<evidence type="ECO:0000313" key="2">
    <source>
        <dbReference type="EMBL" id="GLH99053.1"/>
    </source>
</evidence>
<organism evidence="2 3">
    <name type="scientific">Phytohabitans aurantiacus</name>
    <dbReference type="NCBI Taxonomy" id="3016789"/>
    <lineage>
        <taxon>Bacteria</taxon>
        <taxon>Bacillati</taxon>
        <taxon>Actinomycetota</taxon>
        <taxon>Actinomycetes</taxon>
        <taxon>Micromonosporales</taxon>
        <taxon>Micromonosporaceae</taxon>
    </lineage>
</organism>
<reference evidence="2" key="1">
    <citation type="submission" date="2022-12" db="EMBL/GenBank/DDBJ databases">
        <title>New Phytohabitans aurantiacus sp. RD004123 nov., an actinomycete isolated from soil.</title>
        <authorList>
            <person name="Triningsih D.W."/>
            <person name="Harunari E."/>
            <person name="Igarashi Y."/>
        </authorList>
    </citation>
    <scope>NUCLEOTIDE SEQUENCE</scope>
    <source>
        <strain evidence="2">RD004123</strain>
    </source>
</reference>
<proteinExistence type="predicted"/>
<feature type="region of interest" description="Disordered" evidence="1">
    <location>
        <begin position="25"/>
        <end position="52"/>
    </location>
</feature>
<accession>A0ABQ5QWX3</accession>
<dbReference type="Proteomes" id="UP001144280">
    <property type="component" value="Unassembled WGS sequence"/>
</dbReference>
<dbReference type="EMBL" id="BSDI01000020">
    <property type="protein sequence ID" value="GLH99053.1"/>
    <property type="molecule type" value="Genomic_DNA"/>
</dbReference>
<keyword evidence="3" id="KW-1185">Reference proteome</keyword>
<protein>
    <submittedName>
        <fullName evidence="2">Uncharacterized protein</fullName>
    </submittedName>
</protein>
<comment type="caution">
    <text evidence="2">The sequence shown here is derived from an EMBL/GenBank/DDBJ whole genome shotgun (WGS) entry which is preliminary data.</text>
</comment>
<evidence type="ECO:0000256" key="1">
    <source>
        <dbReference type="SAM" id="MobiDB-lite"/>
    </source>
</evidence>
<sequence length="52" mass="5466">MADGAEDDVSPEKCGAQRERCHANGLFRTGRVKNKGQPPADWTSGVPAADPA</sequence>